<sequence>MNKFKDFLGVSKIAFKETIKKINKSYMVFIFVLINTIFENNEFNLGVIAGTIGGIINYFIGVIISCFVVQSLVSVVKFGNTGKSSLENSVGNFFGPMIETMFWVYLLEMFTNLLLVNFPVQARIFVVVLIQILLSSIYEQIYLNGRSGVNAIIESVNFVKNNPLHYGLYSLIFIGVEFYLSLKFAIGQPMGGGKIIACLIIALVHTGFMLFRGILFKHLNKHSYRQRKFMGWC</sequence>
<evidence type="ECO:0000256" key="1">
    <source>
        <dbReference type="SAM" id="Phobius"/>
    </source>
</evidence>
<reference evidence="2 3" key="1">
    <citation type="submission" date="2014-07" db="EMBL/GenBank/DDBJ databases">
        <authorList>
            <person name="McCorrison J."/>
            <person name="Sanka R."/>
            <person name="Torralba M."/>
            <person name="Gillis M."/>
            <person name="Haft D.H."/>
            <person name="Methe B."/>
            <person name="Sutton G."/>
            <person name="Nelson K.E."/>
        </authorList>
    </citation>
    <scope>NUCLEOTIDE SEQUENCE [LARGE SCALE GENOMIC DNA]</scope>
    <source>
        <strain evidence="2 3">S7-1-13</strain>
    </source>
</reference>
<evidence type="ECO:0000313" key="2">
    <source>
        <dbReference type="EMBL" id="KGF02890.1"/>
    </source>
</evidence>
<protein>
    <submittedName>
        <fullName evidence="2">Uncharacterized protein</fullName>
    </submittedName>
</protein>
<accession>A0A095WYM3</accession>
<comment type="caution">
    <text evidence="2">The sequence shown here is derived from an EMBL/GenBank/DDBJ whole genome shotgun (WGS) entry which is preliminary data.</text>
</comment>
<feature type="transmembrane region" description="Helical" evidence="1">
    <location>
        <begin position="100"/>
        <end position="118"/>
    </location>
</feature>
<feature type="transmembrane region" description="Helical" evidence="1">
    <location>
        <begin position="21"/>
        <end position="38"/>
    </location>
</feature>
<organism evidence="2 3">
    <name type="scientific">Anaerococcus lactolyticus S7-1-13</name>
    <dbReference type="NCBI Taxonomy" id="1284686"/>
    <lineage>
        <taxon>Bacteria</taxon>
        <taxon>Bacillati</taxon>
        <taxon>Bacillota</taxon>
        <taxon>Tissierellia</taxon>
        <taxon>Tissierellales</taxon>
        <taxon>Peptoniphilaceae</taxon>
        <taxon>Anaerococcus</taxon>
    </lineage>
</organism>
<feature type="transmembrane region" description="Helical" evidence="1">
    <location>
        <begin position="164"/>
        <end position="182"/>
    </location>
</feature>
<dbReference type="eggNOG" id="ENOG502ZC7V">
    <property type="taxonomic scope" value="Bacteria"/>
</dbReference>
<proteinExistence type="predicted"/>
<keyword evidence="1" id="KW-0472">Membrane</keyword>
<feature type="transmembrane region" description="Helical" evidence="1">
    <location>
        <begin position="124"/>
        <end position="143"/>
    </location>
</feature>
<keyword evidence="1" id="KW-1133">Transmembrane helix</keyword>
<dbReference type="EMBL" id="JRMW01000044">
    <property type="protein sequence ID" value="KGF02890.1"/>
    <property type="molecule type" value="Genomic_DNA"/>
</dbReference>
<gene>
    <name evidence="2" type="ORF">HMPREF1630_09455</name>
</gene>
<keyword evidence="1" id="KW-0812">Transmembrane</keyword>
<dbReference type="AlphaFoldDB" id="A0A095WYM3"/>
<feature type="transmembrane region" description="Helical" evidence="1">
    <location>
        <begin position="58"/>
        <end position="79"/>
    </location>
</feature>
<evidence type="ECO:0000313" key="3">
    <source>
        <dbReference type="Proteomes" id="UP000029579"/>
    </source>
</evidence>
<dbReference type="OrthoDB" id="1689675at2"/>
<name>A0A095WYM3_9FIRM</name>
<dbReference type="Proteomes" id="UP000029579">
    <property type="component" value="Unassembled WGS sequence"/>
</dbReference>
<feature type="transmembrane region" description="Helical" evidence="1">
    <location>
        <begin position="194"/>
        <end position="215"/>
    </location>
</feature>
<dbReference type="RefSeq" id="WP_037328897.1">
    <property type="nucleotide sequence ID" value="NZ_JRMW01000044.1"/>
</dbReference>